<dbReference type="InterPro" id="IPR000620">
    <property type="entry name" value="EamA_dom"/>
</dbReference>
<proteinExistence type="inferred from homology"/>
<reference evidence="10 11" key="1">
    <citation type="journal article" date="2023" name="Virus Evol.">
        <title>Computational host range prediction-The good, the bad, and the ugly.</title>
        <authorList>
            <person name="Howell A.A."/>
            <person name="Versoza C.J."/>
            <person name="Pfeifer S.P."/>
        </authorList>
    </citation>
    <scope>NUCLEOTIDE SEQUENCE [LARGE SCALE GENOMIC DNA]</scope>
    <source>
        <strain evidence="10 11">1610/1b</strain>
    </source>
</reference>
<dbReference type="Proteomes" id="UP001479933">
    <property type="component" value="Chromosome"/>
</dbReference>
<comment type="similarity">
    <text evidence="2">Belongs to the EamA transporter family.</text>
</comment>
<accession>A0ABZ2TVL6</accession>
<feature type="transmembrane region" description="Helical" evidence="8">
    <location>
        <begin position="282"/>
        <end position="301"/>
    </location>
</feature>
<evidence type="ECO:0000256" key="6">
    <source>
        <dbReference type="ARBA" id="ARBA00022989"/>
    </source>
</evidence>
<evidence type="ECO:0000313" key="10">
    <source>
        <dbReference type="EMBL" id="WYY05615.1"/>
    </source>
</evidence>
<dbReference type="PANTHER" id="PTHR22911:SF137">
    <property type="entry name" value="SOLUTE CARRIER FAMILY 35 MEMBER G2-RELATED"/>
    <property type="match status" value="1"/>
</dbReference>
<evidence type="ECO:0000256" key="5">
    <source>
        <dbReference type="ARBA" id="ARBA00022692"/>
    </source>
</evidence>
<feature type="transmembrane region" description="Helical" evidence="8">
    <location>
        <begin position="135"/>
        <end position="152"/>
    </location>
</feature>
<dbReference type="InterPro" id="IPR004626">
    <property type="entry name" value="RarD"/>
</dbReference>
<dbReference type="SUPFAM" id="SSF103481">
    <property type="entry name" value="Multidrug resistance efflux transporter EmrE"/>
    <property type="match status" value="2"/>
</dbReference>
<dbReference type="NCBIfam" id="TIGR00688">
    <property type="entry name" value="rarD"/>
    <property type="match status" value="1"/>
</dbReference>
<sequence>MTAGTTAKVPSENARGIAAGFGAYALWGLFPIFFDALRPSGPWEILAHRILWTLLLCAIVLAVLRDWRWILPLRQQPRLLAGVTAAAVFIAINWVVYVAAVTSGHTSDAALGYFLNPLTTVALGVLVLRERLRPLQWAAVTVGVVAGAYLAFAAGTFPTTALILAFSFALYGLVKKKVGDTLPALHSLSLETAILGPAAAIILVIVAFSTAGATFGNGVTHSGLLVLSGVATAIPLLLFAAAARRIPLVTVGLIQFITPIMQLLCAVLVLDEHLPRERWIGFGIVWIALLLLATDSVLKAWSTRSSSIRG</sequence>
<protein>
    <submittedName>
        <fullName evidence="10">EamA family transporter RarD</fullName>
    </submittedName>
</protein>
<evidence type="ECO:0000256" key="4">
    <source>
        <dbReference type="ARBA" id="ARBA00022475"/>
    </source>
</evidence>
<keyword evidence="3" id="KW-0813">Transport</keyword>
<feature type="transmembrane region" description="Helical" evidence="8">
    <location>
        <begin position="194"/>
        <end position="215"/>
    </location>
</feature>
<organism evidence="10 11">
    <name type="scientific">Gordonia hydrophobica</name>
    <dbReference type="NCBI Taxonomy" id="40516"/>
    <lineage>
        <taxon>Bacteria</taxon>
        <taxon>Bacillati</taxon>
        <taxon>Actinomycetota</taxon>
        <taxon>Actinomycetes</taxon>
        <taxon>Mycobacteriales</taxon>
        <taxon>Gordoniaceae</taxon>
        <taxon>Gordonia</taxon>
    </lineage>
</organism>
<feature type="transmembrane region" description="Helical" evidence="8">
    <location>
        <begin position="221"/>
        <end position="241"/>
    </location>
</feature>
<evidence type="ECO:0000256" key="3">
    <source>
        <dbReference type="ARBA" id="ARBA00022448"/>
    </source>
</evidence>
<gene>
    <name evidence="10" type="primary">rarD</name>
    <name evidence="10" type="ORF">RVF87_10965</name>
</gene>
<keyword evidence="7 8" id="KW-0472">Membrane</keyword>
<feature type="transmembrane region" description="Helical" evidence="8">
    <location>
        <begin position="248"/>
        <end position="270"/>
    </location>
</feature>
<dbReference type="RefSeq" id="WP_066165092.1">
    <property type="nucleotide sequence ID" value="NZ_CP136137.1"/>
</dbReference>
<dbReference type="EMBL" id="CP136137">
    <property type="protein sequence ID" value="WYY05615.1"/>
    <property type="molecule type" value="Genomic_DNA"/>
</dbReference>
<feature type="transmembrane region" description="Helical" evidence="8">
    <location>
        <begin position="110"/>
        <end position="128"/>
    </location>
</feature>
<feature type="transmembrane region" description="Helical" evidence="8">
    <location>
        <begin position="46"/>
        <end position="67"/>
    </location>
</feature>
<feature type="transmembrane region" description="Helical" evidence="8">
    <location>
        <begin position="158"/>
        <end position="174"/>
    </location>
</feature>
<feature type="domain" description="EamA" evidence="9">
    <location>
        <begin position="15"/>
        <end position="150"/>
    </location>
</feature>
<evidence type="ECO:0000313" key="11">
    <source>
        <dbReference type="Proteomes" id="UP001479933"/>
    </source>
</evidence>
<dbReference type="InterPro" id="IPR037185">
    <property type="entry name" value="EmrE-like"/>
</dbReference>
<keyword evidence="4" id="KW-1003">Cell membrane</keyword>
<evidence type="ECO:0000256" key="7">
    <source>
        <dbReference type="ARBA" id="ARBA00023136"/>
    </source>
</evidence>
<dbReference type="PANTHER" id="PTHR22911">
    <property type="entry name" value="ACYL-MALONYL CONDENSING ENZYME-RELATED"/>
    <property type="match status" value="1"/>
</dbReference>
<evidence type="ECO:0000256" key="1">
    <source>
        <dbReference type="ARBA" id="ARBA00004651"/>
    </source>
</evidence>
<feature type="transmembrane region" description="Helical" evidence="8">
    <location>
        <begin position="79"/>
        <end position="98"/>
    </location>
</feature>
<dbReference type="Pfam" id="PF00892">
    <property type="entry name" value="EamA"/>
    <property type="match status" value="2"/>
</dbReference>
<name>A0ABZ2TVL6_9ACTN</name>
<feature type="transmembrane region" description="Helical" evidence="8">
    <location>
        <begin position="16"/>
        <end position="34"/>
    </location>
</feature>
<keyword evidence="11" id="KW-1185">Reference proteome</keyword>
<feature type="domain" description="EamA" evidence="9">
    <location>
        <begin position="161"/>
        <end position="293"/>
    </location>
</feature>
<comment type="subcellular location">
    <subcellularLocation>
        <location evidence="1">Cell membrane</location>
        <topology evidence="1">Multi-pass membrane protein</topology>
    </subcellularLocation>
</comment>
<keyword evidence="5 8" id="KW-0812">Transmembrane</keyword>
<keyword evidence="6 8" id="KW-1133">Transmembrane helix</keyword>
<evidence type="ECO:0000256" key="8">
    <source>
        <dbReference type="SAM" id="Phobius"/>
    </source>
</evidence>
<evidence type="ECO:0000256" key="2">
    <source>
        <dbReference type="ARBA" id="ARBA00007362"/>
    </source>
</evidence>
<evidence type="ECO:0000259" key="9">
    <source>
        <dbReference type="Pfam" id="PF00892"/>
    </source>
</evidence>